<evidence type="ECO:0000256" key="1">
    <source>
        <dbReference type="ARBA" id="ARBA00022723"/>
    </source>
</evidence>
<sequence>MKGIVFEFKLRKLIIAKIAGFFRLKGYLSRFGPFRLKDLPDPPIRGDNWVVVRTEYCGICGSDTKQVFLHGNRDNPLIGLISFPQVLGHEVVGTIVRTGPFVNIRIGTRITLYPNISCKPRNLPPCKACQEGDYTLCRNFTHGNLSPGIHTGNSSY</sequence>
<dbReference type="PANTHER" id="PTHR43401">
    <property type="entry name" value="L-THREONINE 3-DEHYDROGENASE"/>
    <property type="match status" value="1"/>
</dbReference>
<dbReference type="InterPro" id="IPR002328">
    <property type="entry name" value="ADH_Zn_CS"/>
</dbReference>
<dbReference type="EMBL" id="BARW01027427">
    <property type="protein sequence ID" value="GAJ15507.1"/>
    <property type="molecule type" value="Genomic_DNA"/>
</dbReference>
<dbReference type="AlphaFoldDB" id="X1VDE7"/>
<accession>X1VDE7</accession>
<name>X1VDE7_9ZZZZ</name>
<dbReference type="Gene3D" id="3.90.180.10">
    <property type="entry name" value="Medium-chain alcohol dehydrogenases, catalytic domain"/>
    <property type="match status" value="1"/>
</dbReference>
<protein>
    <recommendedName>
        <fullName evidence="4">Alcohol dehydrogenase-like N-terminal domain-containing protein</fullName>
    </recommendedName>
</protein>
<dbReference type="SUPFAM" id="SSF50129">
    <property type="entry name" value="GroES-like"/>
    <property type="match status" value="1"/>
</dbReference>
<dbReference type="GO" id="GO:0016491">
    <property type="term" value="F:oxidoreductase activity"/>
    <property type="evidence" value="ECO:0007669"/>
    <property type="project" value="UniProtKB-KW"/>
</dbReference>
<evidence type="ECO:0000256" key="3">
    <source>
        <dbReference type="ARBA" id="ARBA00023002"/>
    </source>
</evidence>
<reference evidence="5" key="1">
    <citation type="journal article" date="2014" name="Front. Microbiol.">
        <title>High frequency of phylogenetically diverse reductive dehalogenase-homologous genes in deep subseafloor sedimentary metagenomes.</title>
        <authorList>
            <person name="Kawai M."/>
            <person name="Futagami T."/>
            <person name="Toyoda A."/>
            <person name="Takaki Y."/>
            <person name="Nishi S."/>
            <person name="Hori S."/>
            <person name="Arai W."/>
            <person name="Tsubouchi T."/>
            <person name="Morono Y."/>
            <person name="Uchiyama I."/>
            <person name="Ito T."/>
            <person name="Fujiyama A."/>
            <person name="Inagaki F."/>
            <person name="Takami H."/>
        </authorList>
    </citation>
    <scope>NUCLEOTIDE SEQUENCE</scope>
    <source>
        <strain evidence="5">Expedition CK06-06</strain>
    </source>
</reference>
<dbReference type="InterPro" id="IPR050129">
    <property type="entry name" value="Zn_alcohol_dh"/>
</dbReference>
<keyword evidence="3" id="KW-0560">Oxidoreductase</keyword>
<comment type="caution">
    <text evidence="5">The sequence shown here is derived from an EMBL/GenBank/DDBJ whole genome shotgun (WGS) entry which is preliminary data.</text>
</comment>
<keyword evidence="1" id="KW-0479">Metal-binding</keyword>
<evidence type="ECO:0000313" key="5">
    <source>
        <dbReference type="EMBL" id="GAJ15507.1"/>
    </source>
</evidence>
<dbReference type="InterPro" id="IPR013154">
    <property type="entry name" value="ADH-like_N"/>
</dbReference>
<evidence type="ECO:0000259" key="4">
    <source>
        <dbReference type="Pfam" id="PF08240"/>
    </source>
</evidence>
<evidence type="ECO:0000256" key="2">
    <source>
        <dbReference type="ARBA" id="ARBA00022833"/>
    </source>
</evidence>
<dbReference type="PANTHER" id="PTHR43401:SF2">
    <property type="entry name" value="L-THREONINE 3-DEHYDROGENASE"/>
    <property type="match status" value="1"/>
</dbReference>
<keyword evidence="2" id="KW-0862">Zinc</keyword>
<dbReference type="InterPro" id="IPR011032">
    <property type="entry name" value="GroES-like_sf"/>
</dbReference>
<dbReference type="GO" id="GO:0008270">
    <property type="term" value="F:zinc ion binding"/>
    <property type="evidence" value="ECO:0007669"/>
    <property type="project" value="InterPro"/>
</dbReference>
<gene>
    <name evidence="5" type="ORF">S12H4_44508</name>
</gene>
<dbReference type="Pfam" id="PF08240">
    <property type="entry name" value="ADH_N"/>
    <property type="match status" value="1"/>
</dbReference>
<proteinExistence type="predicted"/>
<organism evidence="5">
    <name type="scientific">marine sediment metagenome</name>
    <dbReference type="NCBI Taxonomy" id="412755"/>
    <lineage>
        <taxon>unclassified sequences</taxon>
        <taxon>metagenomes</taxon>
        <taxon>ecological metagenomes</taxon>
    </lineage>
</organism>
<dbReference type="PROSITE" id="PS00059">
    <property type="entry name" value="ADH_ZINC"/>
    <property type="match status" value="1"/>
</dbReference>
<feature type="domain" description="Alcohol dehydrogenase-like N-terminal" evidence="4">
    <location>
        <begin position="46"/>
        <end position="142"/>
    </location>
</feature>